<sequence length="344" mass="38432">MKQEQIKDILTIENLKVQFDTEDGCIKAVDGINLSLKKGKTLGLVGESGCGKSLTSKTIIGIQPKNSETFGKINYYGYDDQEPLDLLSLAKNGSEIRKVRGGHISMIFQEPMTAFSPLYTIGNQIVENVLLHRTKDKKEAKKIAINMMEKVGIANPEKRYNQYPMEFSGGMRQRAMIAMALSCNPDILIADEPTTALDVTIQAQVLQMMKALQEDLGMAILFITHDLGVVAEMCDEVAVMYLGKIVETGDAMSIFHHPKHPYTKGLLRSIPKLGDRSHHVLESIEGTVPIPIDLPNRCGFYERCEHKIDGVCDCKPVELYEVNAHQAVRCFLYDQEVIKEDKNV</sequence>
<dbReference type="InterPro" id="IPR027417">
    <property type="entry name" value="P-loop_NTPase"/>
</dbReference>
<keyword evidence="5" id="KW-0547">Nucleotide-binding</keyword>
<comment type="similarity">
    <text evidence="2">Belongs to the ABC transporter superfamily.</text>
</comment>
<feature type="domain" description="ABC transporter" evidence="8">
    <location>
        <begin position="10"/>
        <end position="267"/>
    </location>
</feature>
<dbReference type="KEGG" id="vpy:HZI73_20985"/>
<dbReference type="RefSeq" id="WP_212695320.1">
    <property type="nucleotide sequence ID" value="NZ_CP058649.1"/>
</dbReference>
<dbReference type="NCBIfam" id="TIGR01727">
    <property type="entry name" value="oligo_HPY"/>
    <property type="match status" value="1"/>
</dbReference>
<evidence type="ECO:0000256" key="3">
    <source>
        <dbReference type="ARBA" id="ARBA00022448"/>
    </source>
</evidence>
<keyword evidence="6 9" id="KW-0067">ATP-binding</keyword>
<proteinExistence type="inferred from homology"/>
<dbReference type="InterPro" id="IPR050388">
    <property type="entry name" value="ABC_Ni/Peptide_Import"/>
</dbReference>
<name>A0A8J8SIN4_9FIRM</name>
<dbReference type="Pfam" id="PF08352">
    <property type="entry name" value="oligo_HPY"/>
    <property type="match status" value="1"/>
</dbReference>
<dbReference type="GO" id="GO:0016887">
    <property type="term" value="F:ATP hydrolysis activity"/>
    <property type="evidence" value="ECO:0007669"/>
    <property type="project" value="InterPro"/>
</dbReference>
<keyword evidence="10" id="KW-1185">Reference proteome</keyword>
<evidence type="ECO:0000313" key="9">
    <source>
        <dbReference type="EMBL" id="QUI24629.1"/>
    </source>
</evidence>
<dbReference type="PROSITE" id="PS00211">
    <property type="entry name" value="ABC_TRANSPORTER_1"/>
    <property type="match status" value="1"/>
</dbReference>
<dbReference type="Gene3D" id="3.40.50.300">
    <property type="entry name" value="P-loop containing nucleotide triphosphate hydrolases"/>
    <property type="match status" value="1"/>
</dbReference>
<dbReference type="InterPro" id="IPR003439">
    <property type="entry name" value="ABC_transporter-like_ATP-bd"/>
</dbReference>
<evidence type="ECO:0000256" key="2">
    <source>
        <dbReference type="ARBA" id="ARBA00005417"/>
    </source>
</evidence>
<reference evidence="9" key="1">
    <citation type="submission" date="2020-07" db="EMBL/GenBank/DDBJ databases">
        <title>Vallitalea pronyensis genome.</title>
        <authorList>
            <person name="Postec A."/>
        </authorList>
    </citation>
    <scope>NUCLEOTIDE SEQUENCE</scope>
    <source>
        <strain evidence="9">FatNI3</strain>
    </source>
</reference>
<accession>A0A8J8SIN4</accession>
<keyword evidence="4" id="KW-1003">Cell membrane</keyword>
<dbReference type="FunFam" id="3.40.50.300:FF:000016">
    <property type="entry name" value="Oligopeptide ABC transporter ATP-binding component"/>
    <property type="match status" value="1"/>
</dbReference>
<dbReference type="InterPro" id="IPR017871">
    <property type="entry name" value="ABC_transporter-like_CS"/>
</dbReference>
<evidence type="ECO:0000256" key="7">
    <source>
        <dbReference type="ARBA" id="ARBA00023136"/>
    </source>
</evidence>
<dbReference type="AlphaFoldDB" id="A0A8J8SIN4"/>
<dbReference type="GO" id="GO:0015833">
    <property type="term" value="P:peptide transport"/>
    <property type="evidence" value="ECO:0007669"/>
    <property type="project" value="InterPro"/>
</dbReference>
<evidence type="ECO:0000256" key="5">
    <source>
        <dbReference type="ARBA" id="ARBA00022741"/>
    </source>
</evidence>
<dbReference type="InterPro" id="IPR003593">
    <property type="entry name" value="AAA+_ATPase"/>
</dbReference>
<dbReference type="PANTHER" id="PTHR43297">
    <property type="entry name" value="OLIGOPEPTIDE TRANSPORT ATP-BINDING PROTEIN APPD"/>
    <property type="match status" value="1"/>
</dbReference>
<evidence type="ECO:0000259" key="8">
    <source>
        <dbReference type="PROSITE" id="PS50893"/>
    </source>
</evidence>
<dbReference type="Proteomes" id="UP000683246">
    <property type="component" value="Chromosome"/>
</dbReference>
<protein>
    <submittedName>
        <fullName evidence="9">ABC transporter ATP-binding protein</fullName>
    </submittedName>
</protein>
<dbReference type="PROSITE" id="PS50893">
    <property type="entry name" value="ABC_TRANSPORTER_2"/>
    <property type="match status" value="1"/>
</dbReference>
<dbReference type="EMBL" id="CP058649">
    <property type="protein sequence ID" value="QUI24629.1"/>
    <property type="molecule type" value="Genomic_DNA"/>
</dbReference>
<evidence type="ECO:0000313" key="10">
    <source>
        <dbReference type="Proteomes" id="UP000683246"/>
    </source>
</evidence>
<dbReference type="Pfam" id="PF00005">
    <property type="entry name" value="ABC_tran"/>
    <property type="match status" value="1"/>
</dbReference>
<keyword evidence="7" id="KW-0472">Membrane</keyword>
<comment type="subcellular location">
    <subcellularLocation>
        <location evidence="1">Cell membrane</location>
        <topology evidence="1">Peripheral membrane protein</topology>
    </subcellularLocation>
</comment>
<evidence type="ECO:0000256" key="6">
    <source>
        <dbReference type="ARBA" id="ARBA00022840"/>
    </source>
</evidence>
<gene>
    <name evidence="9" type="ORF">HZI73_20985</name>
</gene>
<dbReference type="SUPFAM" id="SSF52540">
    <property type="entry name" value="P-loop containing nucleoside triphosphate hydrolases"/>
    <property type="match status" value="1"/>
</dbReference>
<dbReference type="CDD" id="cd03257">
    <property type="entry name" value="ABC_NikE_OppD_transporters"/>
    <property type="match status" value="1"/>
</dbReference>
<organism evidence="9 10">
    <name type="scientific">Vallitalea pronyensis</name>
    <dbReference type="NCBI Taxonomy" id="1348613"/>
    <lineage>
        <taxon>Bacteria</taxon>
        <taxon>Bacillati</taxon>
        <taxon>Bacillota</taxon>
        <taxon>Clostridia</taxon>
        <taxon>Lachnospirales</taxon>
        <taxon>Vallitaleaceae</taxon>
        <taxon>Vallitalea</taxon>
    </lineage>
</organism>
<dbReference type="GO" id="GO:0005524">
    <property type="term" value="F:ATP binding"/>
    <property type="evidence" value="ECO:0007669"/>
    <property type="project" value="UniProtKB-KW"/>
</dbReference>
<dbReference type="GO" id="GO:0005886">
    <property type="term" value="C:plasma membrane"/>
    <property type="evidence" value="ECO:0007669"/>
    <property type="project" value="UniProtKB-SubCell"/>
</dbReference>
<keyword evidence="3" id="KW-0813">Transport</keyword>
<dbReference type="PANTHER" id="PTHR43297:SF2">
    <property type="entry name" value="DIPEPTIDE TRANSPORT ATP-BINDING PROTEIN DPPD"/>
    <property type="match status" value="1"/>
</dbReference>
<evidence type="ECO:0000256" key="1">
    <source>
        <dbReference type="ARBA" id="ARBA00004202"/>
    </source>
</evidence>
<dbReference type="SMART" id="SM00382">
    <property type="entry name" value="AAA"/>
    <property type="match status" value="1"/>
</dbReference>
<evidence type="ECO:0000256" key="4">
    <source>
        <dbReference type="ARBA" id="ARBA00022475"/>
    </source>
</evidence>
<dbReference type="InterPro" id="IPR013563">
    <property type="entry name" value="Oligopep_ABC_C"/>
</dbReference>